<dbReference type="PANTHER" id="PTHR22916:SF51">
    <property type="entry name" value="GLYCOSYLTRANSFERASE EPSH-RELATED"/>
    <property type="match status" value="1"/>
</dbReference>
<proteinExistence type="predicted"/>
<feature type="domain" description="Glycosyltransferase 2-like" evidence="3">
    <location>
        <begin position="16"/>
        <end position="142"/>
    </location>
</feature>
<gene>
    <name evidence="4" type="ORF">RU92_GL002106</name>
</gene>
<dbReference type="GO" id="GO:0016757">
    <property type="term" value="F:glycosyltransferase activity"/>
    <property type="evidence" value="ECO:0007669"/>
    <property type="project" value="UniProtKB-KW"/>
</dbReference>
<name>A0A2A5SMN3_LACLC</name>
<reference evidence="4 5" key="1">
    <citation type="submission" date="2014-12" db="EMBL/GenBank/DDBJ databases">
        <title>Draft genome sequences of 10 type strains of Lactococcus.</title>
        <authorList>
            <person name="Sun Z."/>
            <person name="Zhong Z."/>
            <person name="Liu W."/>
            <person name="Zhang W."/>
            <person name="Zhang H."/>
        </authorList>
    </citation>
    <scope>NUCLEOTIDE SEQUENCE [LARGE SCALE GENOMIC DNA]</scope>
    <source>
        <strain evidence="4 5">DSM 21502</strain>
    </source>
</reference>
<sequence length="334" mass="38341">MKDQNSTLPEYEPLVSIIVPIYNAAKYLEECLNSILSQTYKKLEVILINDGSTDDSINIIQRYAKEDFRVKYFSIENSGPGVCRNKGLDEFTGDFVMFVDSDDMLYNDMIETLIKKVNTASDIAMCKFSKDIKTFGTGGKSLINQTERFIDSVKQMNSPGFASAGPYSKLYGKNIFSKLRFPDIPMYEDSAISLQVLSNAKEVVFIDYVGYYYRFNPESITNKKVSQKNFSILDKTNIVLNFIQKEHPEAIELAYTICLNDNEYVMMESTRTKSQISKELFNSLFIKNKELVKHLGARKFLYLNKSLLYFGLKSMSKIYYNDAIRMKLKKILGV</sequence>
<keyword evidence="2" id="KW-0808">Transferase</keyword>
<dbReference type="InterPro" id="IPR001173">
    <property type="entry name" value="Glyco_trans_2-like"/>
</dbReference>
<dbReference type="Pfam" id="PF00535">
    <property type="entry name" value="Glycos_transf_2"/>
    <property type="match status" value="1"/>
</dbReference>
<dbReference type="PANTHER" id="PTHR22916">
    <property type="entry name" value="GLYCOSYLTRANSFERASE"/>
    <property type="match status" value="1"/>
</dbReference>
<dbReference type="EMBL" id="JXKC01000042">
    <property type="protein sequence ID" value="PCS14768.1"/>
    <property type="molecule type" value="Genomic_DNA"/>
</dbReference>
<dbReference type="SUPFAM" id="SSF53448">
    <property type="entry name" value="Nucleotide-diphospho-sugar transferases"/>
    <property type="match status" value="1"/>
</dbReference>
<accession>A0A2A5SMN3</accession>
<dbReference type="RefSeq" id="WP_096816748.1">
    <property type="nucleotide sequence ID" value="NZ_JXKC01000042.1"/>
</dbReference>
<organism evidence="4 5">
    <name type="scientific">Lactococcus cremoris subsp. tructae</name>
    <dbReference type="NCBI Taxonomy" id="542833"/>
    <lineage>
        <taxon>Bacteria</taxon>
        <taxon>Bacillati</taxon>
        <taxon>Bacillota</taxon>
        <taxon>Bacilli</taxon>
        <taxon>Lactobacillales</taxon>
        <taxon>Streptococcaceae</taxon>
        <taxon>Lactococcus</taxon>
    </lineage>
</organism>
<dbReference type="Gene3D" id="3.90.550.10">
    <property type="entry name" value="Spore Coat Polysaccharide Biosynthesis Protein SpsA, Chain A"/>
    <property type="match status" value="1"/>
</dbReference>
<keyword evidence="1" id="KW-0328">Glycosyltransferase</keyword>
<evidence type="ECO:0000313" key="5">
    <source>
        <dbReference type="Proteomes" id="UP000218711"/>
    </source>
</evidence>
<evidence type="ECO:0000256" key="2">
    <source>
        <dbReference type="ARBA" id="ARBA00022679"/>
    </source>
</evidence>
<dbReference type="CDD" id="cd00761">
    <property type="entry name" value="Glyco_tranf_GTA_type"/>
    <property type="match status" value="1"/>
</dbReference>
<evidence type="ECO:0000259" key="3">
    <source>
        <dbReference type="Pfam" id="PF00535"/>
    </source>
</evidence>
<dbReference type="Proteomes" id="UP000218711">
    <property type="component" value="Unassembled WGS sequence"/>
</dbReference>
<evidence type="ECO:0000256" key="1">
    <source>
        <dbReference type="ARBA" id="ARBA00022676"/>
    </source>
</evidence>
<evidence type="ECO:0000313" key="4">
    <source>
        <dbReference type="EMBL" id="PCS14768.1"/>
    </source>
</evidence>
<comment type="caution">
    <text evidence="4">The sequence shown here is derived from an EMBL/GenBank/DDBJ whole genome shotgun (WGS) entry which is preliminary data.</text>
</comment>
<dbReference type="AlphaFoldDB" id="A0A2A5SMN3"/>
<protein>
    <recommendedName>
        <fullName evidence="3">Glycosyltransferase 2-like domain-containing protein</fullName>
    </recommendedName>
</protein>
<dbReference type="InterPro" id="IPR029044">
    <property type="entry name" value="Nucleotide-diphossugar_trans"/>
</dbReference>